<dbReference type="Proteomes" id="UP000015101">
    <property type="component" value="Unassembled WGS sequence"/>
</dbReference>
<dbReference type="KEGG" id="hro:HELRODRAFT_151912"/>
<dbReference type="AlphaFoldDB" id="T1EKM8"/>
<dbReference type="EMBL" id="KB096183">
    <property type="protein sequence ID" value="ESO07578.1"/>
    <property type="molecule type" value="Genomic_DNA"/>
</dbReference>
<dbReference type="OrthoDB" id="206452at2759"/>
<dbReference type="Pfam" id="PF08719">
    <property type="entry name" value="NADAR"/>
    <property type="match status" value="1"/>
</dbReference>
<dbReference type="eggNOG" id="ENOG502S4FY">
    <property type="taxonomic scope" value="Eukaryota"/>
</dbReference>
<dbReference type="EMBL" id="AMQM01003477">
    <property type="status" value="NOT_ANNOTATED_CDS"/>
    <property type="molecule type" value="Genomic_DNA"/>
</dbReference>
<dbReference type="HOGENOM" id="CLU_084247_2_0_1"/>
<protein>
    <recommendedName>
        <fullName evidence="1">NADAR domain-containing protein</fullName>
    </recommendedName>
</protein>
<evidence type="ECO:0000259" key="1">
    <source>
        <dbReference type="Pfam" id="PF08719"/>
    </source>
</evidence>
<dbReference type="InterPro" id="IPR037238">
    <property type="entry name" value="YbiA-like_sf"/>
</dbReference>
<reference evidence="3" key="3">
    <citation type="submission" date="2015-06" db="UniProtKB">
        <authorList>
            <consortium name="EnsemblMetazoa"/>
        </authorList>
    </citation>
    <scope>IDENTIFICATION</scope>
</reference>
<proteinExistence type="predicted"/>
<feature type="domain" description="NADAR" evidence="1">
    <location>
        <begin position="4"/>
        <end position="151"/>
    </location>
</feature>
<keyword evidence="4" id="KW-1185">Reference proteome</keyword>
<dbReference type="InterPro" id="IPR012816">
    <property type="entry name" value="NADAR"/>
</dbReference>
<reference evidence="4" key="1">
    <citation type="submission" date="2012-12" db="EMBL/GenBank/DDBJ databases">
        <authorList>
            <person name="Hellsten U."/>
            <person name="Grimwood J."/>
            <person name="Chapman J.A."/>
            <person name="Shapiro H."/>
            <person name="Aerts A."/>
            <person name="Otillar R.P."/>
            <person name="Terry A.Y."/>
            <person name="Boore J.L."/>
            <person name="Simakov O."/>
            <person name="Marletaz F."/>
            <person name="Cho S.-J."/>
            <person name="Edsinger-Gonzales E."/>
            <person name="Havlak P."/>
            <person name="Kuo D.-H."/>
            <person name="Larsson T."/>
            <person name="Lv J."/>
            <person name="Arendt D."/>
            <person name="Savage R."/>
            <person name="Osoegawa K."/>
            <person name="de Jong P."/>
            <person name="Lindberg D.R."/>
            <person name="Seaver E.C."/>
            <person name="Weisblat D.A."/>
            <person name="Putnam N.H."/>
            <person name="Grigoriev I.V."/>
            <person name="Rokhsar D.S."/>
        </authorList>
    </citation>
    <scope>NUCLEOTIDE SEQUENCE</scope>
</reference>
<sequence>RFTYFWRYESPFSQHYPVTFELDGMIFNCAEQYYMFKKAEHFDDTNSMLEIMKSCKPMEQKSIGRKVVGFDKEVWDKISRAVVRKGNYAKFSQNEELLQILLSTRGTTLVEASPKDALWGINLEADNYLVLKRNWWRGQNWLGEELTKLRD</sequence>
<evidence type="ECO:0000313" key="2">
    <source>
        <dbReference type="EMBL" id="ESO07578.1"/>
    </source>
</evidence>
<dbReference type="RefSeq" id="XP_009014189.1">
    <property type="nucleotide sequence ID" value="XM_009015941.1"/>
</dbReference>
<organism evidence="3 4">
    <name type="scientific">Helobdella robusta</name>
    <name type="common">Californian leech</name>
    <dbReference type="NCBI Taxonomy" id="6412"/>
    <lineage>
        <taxon>Eukaryota</taxon>
        <taxon>Metazoa</taxon>
        <taxon>Spiralia</taxon>
        <taxon>Lophotrochozoa</taxon>
        <taxon>Annelida</taxon>
        <taxon>Clitellata</taxon>
        <taxon>Hirudinea</taxon>
        <taxon>Rhynchobdellida</taxon>
        <taxon>Glossiphoniidae</taxon>
        <taxon>Helobdella</taxon>
    </lineage>
</organism>
<dbReference type="SUPFAM" id="SSF143990">
    <property type="entry name" value="YbiA-like"/>
    <property type="match status" value="1"/>
</dbReference>
<dbReference type="CDD" id="cd15457">
    <property type="entry name" value="NADAR"/>
    <property type="match status" value="1"/>
</dbReference>
<dbReference type="GeneID" id="20197128"/>
<evidence type="ECO:0000313" key="3">
    <source>
        <dbReference type="EnsemblMetazoa" id="HelroP151912"/>
    </source>
</evidence>
<gene>
    <name evidence="3" type="primary">20197128</name>
    <name evidence="2" type="ORF">HELRODRAFT_151912</name>
</gene>
<evidence type="ECO:0000313" key="4">
    <source>
        <dbReference type="Proteomes" id="UP000015101"/>
    </source>
</evidence>
<reference evidence="2 4" key="2">
    <citation type="journal article" date="2013" name="Nature">
        <title>Insights into bilaterian evolution from three spiralian genomes.</title>
        <authorList>
            <person name="Simakov O."/>
            <person name="Marletaz F."/>
            <person name="Cho S.J."/>
            <person name="Edsinger-Gonzales E."/>
            <person name="Havlak P."/>
            <person name="Hellsten U."/>
            <person name="Kuo D.H."/>
            <person name="Larsson T."/>
            <person name="Lv J."/>
            <person name="Arendt D."/>
            <person name="Savage R."/>
            <person name="Osoegawa K."/>
            <person name="de Jong P."/>
            <person name="Grimwood J."/>
            <person name="Chapman J.A."/>
            <person name="Shapiro H."/>
            <person name="Aerts A."/>
            <person name="Otillar R.P."/>
            <person name="Terry A.Y."/>
            <person name="Boore J.L."/>
            <person name="Grigoriev I.V."/>
            <person name="Lindberg D.R."/>
            <person name="Seaver E.C."/>
            <person name="Weisblat D.A."/>
            <person name="Putnam N.H."/>
            <person name="Rokhsar D.S."/>
        </authorList>
    </citation>
    <scope>NUCLEOTIDE SEQUENCE</scope>
</reference>
<name>T1EKM8_HELRO</name>
<dbReference type="Gene3D" id="1.10.357.40">
    <property type="entry name" value="YbiA-like"/>
    <property type="match status" value="1"/>
</dbReference>
<dbReference type="InParanoid" id="T1EKM8"/>
<dbReference type="NCBIfam" id="TIGR02464">
    <property type="entry name" value="ribofla_fusion"/>
    <property type="match status" value="1"/>
</dbReference>
<dbReference type="EnsemblMetazoa" id="HelroT151912">
    <property type="protein sequence ID" value="HelroP151912"/>
    <property type="gene ID" value="HelroG151912"/>
</dbReference>
<dbReference type="OMA" id="AEHWMMF"/>
<dbReference type="CTD" id="20197128"/>
<accession>T1EKM8</accession>